<sequence>MKGNVVGIAVLVILALMLIPLIPSVHSTSASTDAEVTVIFQFGNQQVMSTNIVLPQDNHTAIKATELAAQQLGLQLDYSWSSYGAYVYQIGWEENNWSGTGYYWHLMVWQNGSYEWQNSNVGASSLILHNGEVISWVYTADNPNWVPYEGSLAYPGHYNVWATPRGNTNNTATGFYNVTASDLIWKFKGQSQWGFSSTPVFGDGRVFVADDNALYALGINGELIWNNSKGAAGYYGIASPTLYGNYVIIGTLDRYVRAFYINNGTVAWETYIGEDITSAPVVDIVNKVPMVFVATFNLNSTGKLYALYLENGTIAWNLTLMGSNYFGIPAINGGKIIVPIAGIEDTNYNWEPPYGIECINENGTYAWNYTSSSSVRSTPAIENGRIYFVTTGGELISLSMNGSEIWSYPIGTSTSSPSIHNGIIYVGNYSGYLCAIEDEGASASLMWDVKLNGPIQAGVVYSSGKIIAVTNTNDGTLYVFNSTGYKILNYTPQPENYILSSPIIADSYVLVASNNGYLYAFGDNSTLPQINSVFHETAYVGQPIRVLVNTTQEYQAILYYKNVSGDEYHAVWMNYTNGEYVGYIPPQNTTGIVYYYVTLVDSNGNSISSSLQTAQVNQEVPEFSYIPVLIVALVAILLIRNKVRG</sequence>
<dbReference type="EMBL" id="CP001941">
    <property type="protein sequence ID" value="ADD08702.1"/>
    <property type="molecule type" value="Genomic_DNA"/>
</dbReference>
<dbReference type="PANTHER" id="PTHR34512">
    <property type="entry name" value="CELL SURFACE PROTEIN"/>
    <property type="match status" value="1"/>
</dbReference>
<dbReference type="InterPro" id="IPR002372">
    <property type="entry name" value="PQQ_rpt_dom"/>
</dbReference>
<dbReference type="KEGG" id="abi:Aboo_0893"/>
<keyword evidence="3" id="KW-1185">Reference proteome</keyword>
<protein>
    <submittedName>
        <fullName evidence="2">Pyrrolo-quinoline quinone</fullName>
    </submittedName>
</protein>
<dbReference type="eggNOG" id="arCOG02482">
    <property type="taxonomic scope" value="Archaea"/>
</dbReference>
<dbReference type="InterPro" id="IPR017474">
    <property type="entry name" value="PEF_CTERM_C"/>
</dbReference>
<organism evidence="2 3">
    <name type="scientific">Aciduliprofundum boonei (strain DSM 19572 / T469)</name>
    <dbReference type="NCBI Taxonomy" id="439481"/>
    <lineage>
        <taxon>Archaea</taxon>
        <taxon>Methanobacteriati</taxon>
        <taxon>Thermoplasmatota</taxon>
        <taxon>DHVE2 group</taxon>
        <taxon>Candidatus Aciduliprofundum</taxon>
    </lineage>
</organism>
<dbReference type="STRING" id="439481.Aboo_0893"/>
<reference evidence="2" key="1">
    <citation type="submission" date="2010-02" db="EMBL/GenBank/DDBJ databases">
        <title>Complete sequence of Aciduliprofundum boonei T469.</title>
        <authorList>
            <consortium name="US DOE Joint Genome Institute"/>
            <person name="Lucas S."/>
            <person name="Copeland A."/>
            <person name="Lapidus A."/>
            <person name="Cheng J.-F."/>
            <person name="Bruce D."/>
            <person name="Goodwin L."/>
            <person name="Pitluck S."/>
            <person name="Saunders E."/>
            <person name="Detter J.C."/>
            <person name="Han C."/>
            <person name="Tapia R."/>
            <person name="Land M."/>
            <person name="Hauser L."/>
            <person name="Kyrpides N."/>
            <person name="Mikhailova N."/>
            <person name="Flores G."/>
            <person name="Reysenbach A.-L."/>
            <person name="Woyke T."/>
        </authorList>
    </citation>
    <scope>NUCLEOTIDE SEQUENCE</scope>
    <source>
        <strain evidence="2">T469</strain>
    </source>
</reference>
<dbReference type="InterPro" id="IPR011047">
    <property type="entry name" value="Quinoprotein_ADH-like_sf"/>
</dbReference>
<dbReference type="eggNOG" id="arCOG09431">
    <property type="taxonomic scope" value="Archaea"/>
</dbReference>
<dbReference type="AlphaFoldDB" id="B5IGX7"/>
<dbReference type="InterPro" id="IPR018391">
    <property type="entry name" value="PQQ_b-propeller_rpt"/>
</dbReference>
<dbReference type="HOGENOM" id="CLU_425547_0_0_2"/>
<feature type="domain" description="Pyrrolo-quinoline quinone repeat" evidence="1">
    <location>
        <begin position="183"/>
        <end position="320"/>
    </location>
</feature>
<dbReference type="InterPro" id="IPR015943">
    <property type="entry name" value="WD40/YVTN_repeat-like_dom_sf"/>
</dbReference>
<evidence type="ECO:0000259" key="1">
    <source>
        <dbReference type="Pfam" id="PF13360"/>
    </source>
</evidence>
<dbReference type="Gene3D" id="2.130.10.10">
    <property type="entry name" value="YVTN repeat-like/Quinoprotein amine dehydrogenase"/>
    <property type="match status" value="1"/>
</dbReference>
<feature type="domain" description="Pyrrolo-quinoline quinone repeat" evidence="1">
    <location>
        <begin position="358"/>
        <end position="437"/>
    </location>
</feature>
<dbReference type="GeneID" id="8827843"/>
<name>B5IGX7_ACIB4</name>
<dbReference type="PANTHER" id="PTHR34512:SF30">
    <property type="entry name" value="OUTER MEMBRANE PROTEIN ASSEMBLY FACTOR BAMB"/>
    <property type="match status" value="1"/>
</dbReference>
<dbReference type="NCBIfam" id="TIGR03024">
    <property type="entry name" value="arch_PEF_CTERM"/>
    <property type="match status" value="1"/>
</dbReference>
<dbReference type="Pfam" id="PF13360">
    <property type="entry name" value="PQQ_2"/>
    <property type="match status" value="2"/>
</dbReference>
<dbReference type="SUPFAM" id="SSF50998">
    <property type="entry name" value="Quinoprotein alcohol dehydrogenase-like"/>
    <property type="match status" value="2"/>
</dbReference>
<evidence type="ECO:0000313" key="3">
    <source>
        <dbReference type="Proteomes" id="UP000001400"/>
    </source>
</evidence>
<dbReference type="SMART" id="SM00564">
    <property type="entry name" value="PQQ"/>
    <property type="match status" value="6"/>
</dbReference>
<dbReference type="Gene3D" id="2.40.10.480">
    <property type="match status" value="1"/>
</dbReference>
<dbReference type="Proteomes" id="UP000001400">
    <property type="component" value="Chromosome"/>
</dbReference>
<dbReference type="RefSeq" id="WP_008086369.1">
    <property type="nucleotide sequence ID" value="NC_013926.1"/>
</dbReference>
<evidence type="ECO:0000313" key="2">
    <source>
        <dbReference type="EMBL" id="ADD08702.1"/>
    </source>
</evidence>
<dbReference type="Gene3D" id="2.170.130.30">
    <property type="match status" value="1"/>
</dbReference>
<dbReference type="OrthoDB" id="118035at2157"/>
<proteinExistence type="predicted"/>
<gene>
    <name evidence="2" type="ordered locus">Aboo_0893</name>
</gene>
<accession>B5IGX7</accession>